<feature type="domain" description="ABC3 transporter permease C-terminal" evidence="8">
    <location>
        <begin position="727"/>
        <end position="838"/>
    </location>
</feature>
<dbReference type="GO" id="GO:0005886">
    <property type="term" value="C:plasma membrane"/>
    <property type="evidence" value="ECO:0007669"/>
    <property type="project" value="UniProtKB-SubCell"/>
</dbReference>
<dbReference type="GO" id="GO:0022857">
    <property type="term" value="F:transmembrane transporter activity"/>
    <property type="evidence" value="ECO:0007669"/>
    <property type="project" value="TreeGrafter"/>
</dbReference>
<evidence type="ECO:0000256" key="4">
    <source>
        <dbReference type="ARBA" id="ARBA00022989"/>
    </source>
</evidence>
<accession>A0A0A0NLK1</accession>
<name>A0A0A0NLK1_STRRN</name>
<feature type="transmembrane region" description="Helical" evidence="7">
    <location>
        <begin position="414"/>
        <end position="433"/>
    </location>
</feature>
<dbReference type="eggNOG" id="COG0577">
    <property type="taxonomic scope" value="Bacteria"/>
</dbReference>
<feature type="domain" description="ABC3 transporter permease C-terminal" evidence="8">
    <location>
        <begin position="273"/>
        <end position="394"/>
    </location>
</feature>
<evidence type="ECO:0000256" key="7">
    <source>
        <dbReference type="SAM" id="Phobius"/>
    </source>
</evidence>
<dbReference type="STRING" id="1343740.M271_32115"/>
<dbReference type="Proteomes" id="UP000281594">
    <property type="component" value="Unassembled WGS sequence"/>
</dbReference>
<reference evidence="9 10" key="1">
    <citation type="journal article" date="2018" name="J. Biol. Chem.">
        <title>Discovery of the actinoplanic acid pathway in Streptomyces rapamycinicus reveals a genetically conserved synergism with rapamycin.</title>
        <authorList>
            <person name="Mrak P."/>
            <person name="Krastel P."/>
            <person name="Pivk Lukancic P."/>
            <person name="Tao J."/>
            <person name="Pistorius D."/>
            <person name="Moore C.M."/>
        </authorList>
    </citation>
    <scope>NUCLEOTIDE SEQUENCE [LARGE SCALE GENOMIC DNA]</scope>
    <source>
        <strain evidence="9 10">NRRL 5491</strain>
    </source>
</reference>
<evidence type="ECO:0000259" key="8">
    <source>
        <dbReference type="Pfam" id="PF02687"/>
    </source>
</evidence>
<feature type="transmembrane region" description="Helical" evidence="7">
    <location>
        <begin position="775"/>
        <end position="798"/>
    </location>
</feature>
<dbReference type="EMBL" id="QYCY01000001">
    <property type="protein sequence ID" value="RLV79018.1"/>
    <property type="molecule type" value="Genomic_DNA"/>
</dbReference>
<evidence type="ECO:0000256" key="5">
    <source>
        <dbReference type="ARBA" id="ARBA00023136"/>
    </source>
</evidence>
<dbReference type="InterPro" id="IPR003838">
    <property type="entry name" value="ABC3_permease_C"/>
</dbReference>
<dbReference type="AlphaFoldDB" id="A0A0A0NLK1"/>
<comment type="similarity">
    <text evidence="6">Belongs to the ABC-4 integral membrane protein family.</text>
</comment>
<feature type="transmembrane region" description="Helical" evidence="7">
    <location>
        <begin position="726"/>
        <end position="748"/>
    </location>
</feature>
<evidence type="ECO:0000256" key="2">
    <source>
        <dbReference type="ARBA" id="ARBA00022475"/>
    </source>
</evidence>
<dbReference type="KEGG" id="src:M271_32115"/>
<comment type="caution">
    <text evidence="9">The sequence shown here is derived from an EMBL/GenBank/DDBJ whole genome shotgun (WGS) entry which is preliminary data.</text>
</comment>
<feature type="transmembrane region" description="Helical" evidence="7">
    <location>
        <begin position="445"/>
        <end position="472"/>
    </location>
</feature>
<keyword evidence="2" id="KW-1003">Cell membrane</keyword>
<organism evidence="9 10">
    <name type="scientific">Streptomyces rapamycinicus (strain ATCC 29253 / DSM 41530 / NRRL 5491 / AYB-994)</name>
    <name type="common">Streptomyces hygroscopicus (strain ATCC 29253)</name>
    <dbReference type="NCBI Taxonomy" id="1343740"/>
    <lineage>
        <taxon>Bacteria</taxon>
        <taxon>Bacillati</taxon>
        <taxon>Actinomycetota</taxon>
        <taxon>Actinomycetes</taxon>
        <taxon>Kitasatosporales</taxon>
        <taxon>Streptomycetaceae</taxon>
        <taxon>Streptomyces</taxon>
        <taxon>Streptomyces violaceusniger group</taxon>
    </lineage>
</organism>
<feature type="transmembrane region" description="Helical" evidence="7">
    <location>
        <begin position="266"/>
        <end position="295"/>
    </location>
</feature>
<feature type="transmembrane region" description="Helical" evidence="7">
    <location>
        <begin position="810"/>
        <end position="832"/>
    </location>
</feature>
<feature type="transmembrane region" description="Helical" evidence="7">
    <location>
        <begin position="493"/>
        <end position="513"/>
    </location>
</feature>
<sequence>MRPLTNGLARAAVRFKPSAFAGTFVALAMAAAIVSACGILLETGLRASVPPQRYASAPVVIAADQRVHYVIGHGDDRSDESEQVPDRARLDASLVATAARTPGAAAAAPDVTFPLRTAHGPVTGHGWGAAPFTGVALASGAAPREGDAVLSPGAARAAGTGVGGRITVTAPDGRHTFRVSGVTRKAGGADGDGLTAWFTDRRARALSGHPATVDAVLVRPRAGTGPDRLAAHLERTVKGAAHAPRVHTGGGRGAIEEPSLANAEEMLIALGGSFGGIATAVAVFTTAGTVALSVGQRGREMALLRAIGATPRQIRRSVAAEALLVAPLAGAVGLLPGCALARWWFGQLKEKGAIPGPVELSISWIPLLVAVGAGLLTSLLAGLMAARRPARIPPGRALGEAAVERLRPGVIRTVLGAAALVGGFIMTGVAASASGDDAANAALGVVMLFMLAVGLLGPVIARLCAWLIGLPLRAGPAPAHLASANSRANARRLASAITPIVLAMAFASTLVFMHTSEDHAGARQRRAGIVADQVISAPEGLPSGAAARVGSVRGVAASVGLLRTGVLVPVGSGDGRWLRTASAQGVSGSGRDLAAVQDLDVRKGRLDALGPGRVAVDGLLAKAAHARVGHRLALHLPDGTTISPTVVAIYGRGLGIAELTLPRTALSGHVTSAFDSDVLVRDAEGADRKAVAAALGRRLGEDVTDRDGYAAAQDEERKLNAWANTVMAGVLGGFAAVAAVNTLVMTVLDRRRELGMLRLIGTTRRQVLGMVRWEALLVATAGIGLGSAIALATLVPMMRGLTGEDPYVPPLTYAGFAGTAVGLGLAATALPARAALRRTTPKP</sequence>
<evidence type="ECO:0000313" key="9">
    <source>
        <dbReference type="EMBL" id="RLV79018.1"/>
    </source>
</evidence>
<comment type="subcellular location">
    <subcellularLocation>
        <location evidence="1">Cell membrane</location>
        <topology evidence="1">Multi-pass membrane protein</topology>
    </subcellularLocation>
</comment>
<feature type="transmembrane region" description="Helical" evidence="7">
    <location>
        <begin position="322"/>
        <end position="344"/>
    </location>
</feature>
<dbReference type="InterPro" id="IPR050250">
    <property type="entry name" value="Macrolide_Exporter_MacB"/>
</dbReference>
<feature type="transmembrane region" description="Helical" evidence="7">
    <location>
        <begin position="20"/>
        <end position="41"/>
    </location>
</feature>
<dbReference type="HOGENOM" id="CLU_012341_2_0_11"/>
<keyword evidence="4 7" id="KW-1133">Transmembrane helix</keyword>
<evidence type="ECO:0000256" key="1">
    <source>
        <dbReference type="ARBA" id="ARBA00004651"/>
    </source>
</evidence>
<gene>
    <name evidence="9" type="ORF">D3C57_111575</name>
</gene>
<evidence type="ECO:0000256" key="6">
    <source>
        <dbReference type="ARBA" id="ARBA00038076"/>
    </source>
</evidence>
<evidence type="ECO:0000256" key="3">
    <source>
        <dbReference type="ARBA" id="ARBA00022692"/>
    </source>
</evidence>
<dbReference type="RefSeq" id="WP_020871325.1">
    <property type="nucleotide sequence ID" value="NC_022785.1"/>
</dbReference>
<dbReference type="PANTHER" id="PTHR30572:SF4">
    <property type="entry name" value="ABC TRANSPORTER PERMEASE YTRF"/>
    <property type="match status" value="1"/>
</dbReference>
<dbReference type="Pfam" id="PF02687">
    <property type="entry name" value="FtsX"/>
    <property type="match status" value="2"/>
</dbReference>
<keyword evidence="3 7" id="KW-0812">Transmembrane</keyword>
<evidence type="ECO:0000313" key="10">
    <source>
        <dbReference type="Proteomes" id="UP000281594"/>
    </source>
</evidence>
<dbReference type="PANTHER" id="PTHR30572">
    <property type="entry name" value="MEMBRANE COMPONENT OF TRANSPORTER-RELATED"/>
    <property type="match status" value="1"/>
</dbReference>
<proteinExistence type="inferred from homology"/>
<feature type="transmembrane region" description="Helical" evidence="7">
    <location>
        <begin position="364"/>
        <end position="386"/>
    </location>
</feature>
<keyword evidence="5 7" id="KW-0472">Membrane</keyword>
<protein>
    <submittedName>
        <fullName evidence="9">ABC transporter permease</fullName>
    </submittedName>
</protein>